<keyword evidence="2" id="KW-1185">Reference proteome</keyword>
<sequence>MALITFIRFVRFLAFFSVYISLFRPSLSPTVSPKIATNATSHPKIIEQIVDAIPTSSGLDVFRRVALVSRSFSIPAQRRLFHTVTFKEKTAKWDDFHFSEDSDYDSDEYEFGYYSDYNRDEEEFYMRPTPAERFYDMVLENSPHLGSLVKVLHMYDAHHDEPYQISNWDDRRRLSVVIPGMDDGYWLDFFHNWMPYTQKTLVFRASSSFSGSSSYYLLD</sequence>
<dbReference type="EMBL" id="ML769636">
    <property type="protein sequence ID" value="KAE9391115.1"/>
    <property type="molecule type" value="Genomic_DNA"/>
</dbReference>
<evidence type="ECO:0000313" key="1">
    <source>
        <dbReference type="EMBL" id="KAE9391115.1"/>
    </source>
</evidence>
<dbReference type="Proteomes" id="UP000799118">
    <property type="component" value="Unassembled WGS sequence"/>
</dbReference>
<name>A0A6A4H1A1_9AGAR</name>
<gene>
    <name evidence="1" type="ORF">BT96DRAFT_1001674</name>
</gene>
<accession>A0A6A4H1A1</accession>
<reference evidence="1" key="1">
    <citation type="journal article" date="2019" name="Environ. Microbiol.">
        <title>Fungal ecological strategies reflected in gene transcription - a case study of two litter decomposers.</title>
        <authorList>
            <person name="Barbi F."/>
            <person name="Kohler A."/>
            <person name="Barry K."/>
            <person name="Baskaran P."/>
            <person name="Daum C."/>
            <person name="Fauchery L."/>
            <person name="Ihrmark K."/>
            <person name="Kuo A."/>
            <person name="LaButti K."/>
            <person name="Lipzen A."/>
            <person name="Morin E."/>
            <person name="Grigoriev I.V."/>
            <person name="Henrissat B."/>
            <person name="Lindahl B."/>
            <person name="Martin F."/>
        </authorList>
    </citation>
    <scope>NUCLEOTIDE SEQUENCE</scope>
    <source>
        <strain evidence="1">JB14</strain>
    </source>
</reference>
<organism evidence="1 2">
    <name type="scientific">Gymnopus androsaceus JB14</name>
    <dbReference type="NCBI Taxonomy" id="1447944"/>
    <lineage>
        <taxon>Eukaryota</taxon>
        <taxon>Fungi</taxon>
        <taxon>Dikarya</taxon>
        <taxon>Basidiomycota</taxon>
        <taxon>Agaricomycotina</taxon>
        <taxon>Agaricomycetes</taxon>
        <taxon>Agaricomycetidae</taxon>
        <taxon>Agaricales</taxon>
        <taxon>Marasmiineae</taxon>
        <taxon>Omphalotaceae</taxon>
        <taxon>Gymnopus</taxon>
    </lineage>
</organism>
<proteinExistence type="predicted"/>
<dbReference type="AlphaFoldDB" id="A0A6A4H1A1"/>
<protein>
    <submittedName>
        <fullName evidence="1">Uncharacterized protein</fullName>
    </submittedName>
</protein>
<evidence type="ECO:0000313" key="2">
    <source>
        <dbReference type="Proteomes" id="UP000799118"/>
    </source>
</evidence>